<dbReference type="Proteomes" id="UP001066276">
    <property type="component" value="Chromosome 10"/>
</dbReference>
<protein>
    <submittedName>
        <fullName evidence="1">Uncharacterized protein</fullName>
    </submittedName>
</protein>
<dbReference type="AlphaFoldDB" id="A0AAV7M1S6"/>
<gene>
    <name evidence="1" type="ORF">NDU88_002828</name>
</gene>
<organism evidence="1 2">
    <name type="scientific">Pleurodeles waltl</name>
    <name type="common">Iberian ribbed newt</name>
    <dbReference type="NCBI Taxonomy" id="8319"/>
    <lineage>
        <taxon>Eukaryota</taxon>
        <taxon>Metazoa</taxon>
        <taxon>Chordata</taxon>
        <taxon>Craniata</taxon>
        <taxon>Vertebrata</taxon>
        <taxon>Euteleostomi</taxon>
        <taxon>Amphibia</taxon>
        <taxon>Batrachia</taxon>
        <taxon>Caudata</taxon>
        <taxon>Salamandroidea</taxon>
        <taxon>Salamandridae</taxon>
        <taxon>Pleurodelinae</taxon>
        <taxon>Pleurodeles</taxon>
    </lineage>
</organism>
<dbReference type="EMBL" id="JANPWB010000014">
    <property type="protein sequence ID" value="KAJ1097711.1"/>
    <property type="molecule type" value="Genomic_DNA"/>
</dbReference>
<proteinExistence type="predicted"/>
<keyword evidence="2" id="KW-1185">Reference proteome</keyword>
<comment type="caution">
    <text evidence="1">The sequence shown here is derived from an EMBL/GenBank/DDBJ whole genome shotgun (WGS) entry which is preliminary data.</text>
</comment>
<evidence type="ECO:0000313" key="1">
    <source>
        <dbReference type="EMBL" id="KAJ1097711.1"/>
    </source>
</evidence>
<sequence length="131" mass="14275">MPALDGPEPRTPERRRRITQRVLGLTWSKGAWAARAGGAADALCRLSLLPDSSAGLFSARLRAELCLPTVGSPTGAPEENRLTCRGVAHARWLGGGRSPSRDPIVLSSPYYLSRRTEPESSTDPGWYFTRK</sequence>
<name>A0AAV7M1S6_PLEWA</name>
<reference evidence="1" key="1">
    <citation type="journal article" date="2022" name="bioRxiv">
        <title>Sequencing and chromosome-scale assembly of the giantPleurodeles waltlgenome.</title>
        <authorList>
            <person name="Brown T."/>
            <person name="Elewa A."/>
            <person name="Iarovenko S."/>
            <person name="Subramanian E."/>
            <person name="Araus A.J."/>
            <person name="Petzold A."/>
            <person name="Susuki M."/>
            <person name="Suzuki K.-i.T."/>
            <person name="Hayashi T."/>
            <person name="Toyoda A."/>
            <person name="Oliveira C."/>
            <person name="Osipova E."/>
            <person name="Leigh N.D."/>
            <person name="Simon A."/>
            <person name="Yun M.H."/>
        </authorList>
    </citation>
    <scope>NUCLEOTIDE SEQUENCE</scope>
    <source>
        <strain evidence="1">20211129_DDA</strain>
        <tissue evidence="1">Liver</tissue>
    </source>
</reference>
<accession>A0AAV7M1S6</accession>
<evidence type="ECO:0000313" key="2">
    <source>
        <dbReference type="Proteomes" id="UP001066276"/>
    </source>
</evidence>